<dbReference type="RefSeq" id="WP_378021654.1">
    <property type="nucleotide sequence ID" value="NZ_JBHSKG010000007.1"/>
</dbReference>
<evidence type="ECO:0000313" key="2">
    <source>
        <dbReference type="EMBL" id="MFC5139463.1"/>
    </source>
</evidence>
<evidence type="ECO:0000256" key="1">
    <source>
        <dbReference type="SAM" id="MobiDB-lite"/>
    </source>
</evidence>
<proteinExistence type="predicted"/>
<comment type="caution">
    <text evidence="2">The sequence shown here is derived from an EMBL/GenBank/DDBJ whole genome shotgun (WGS) entry which is preliminary data.</text>
</comment>
<protein>
    <submittedName>
        <fullName evidence="2">Uncharacterized protein</fullName>
    </submittedName>
</protein>
<feature type="compositionally biased region" description="Basic and acidic residues" evidence="1">
    <location>
        <begin position="63"/>
        <end position="75"/>
    </location>
</feature>
<organism evidence="2 3">
    <name type="scientific">Actinomycetospora rhizophila</name>
    <dbReference type="NCBI Taxonomy" id="1416876"/>
    <lineage>
        <taxon>Bacteria</taxon>
        <taxon>Bacillati</taxon>
        <taxon>Actinomycetota</taxon>
        <taxon>Actinomycetes</taxon>
        <taxon>Pseudonocardiales</taxon>
        <taxon>Pseudonocardiaceae</taxon>
        <taxon>Actinomycetospora</taxon>
    </lineage>
</organism>
<feature type="region of interest" description="Disordered" evidence="1">
    <location>
        <begin position="1"/>
        <end position="75"/>
    </location>
</feature>
<name>A0ABV9ZD02_9PSEU</name>
<evidence type="ECO:0000313" key="3">
    <source>
        <dbReference type="Proteomes" id="UP001596175"/>
    </source>
</evidence>
<feature type="compositionally biased region" description="Basic and acidic residues" evidence="1">
    <location>
        <begin position="26"/>
        <end position="41"/>
    </location>
</feature>
<reference evidence="3" key="1">
    <citation type="journal article" date="2019" name="Int. J. Syst. Evol. Microbiol.">
        <title>The Global Catalogue of Microorganisms (GCM) 10K type strain sequencing project: providing services to taxonomists for standard genome sequencing and annotation.</title>
        <authorList>
            <consortium name="The Broad Institute Genomics Platform"/>
            <consortium name="The Broad Institute Genome Sequencing Center for Infectious Disease"/>
            <person name="Wu L."/>
            <person name="Ma J."/>
        </authorList>
    </citation>
    <scope>NUCLEOTIDE SEQUENCE [LARGE SCALE GENOMIC DNA]</scope>
    <source>
        <strain evidence="3">XZYJ18</strain>
    </source>
</reference>
<feature type="compositionally biased region" description="Basic and acidic residues" evidence="1">
    <location>
        <begin position="8"/>
        <end position="17"/>
    </location>
</feature>
<gene>
    <name evidence="2" type="ORF">ACFPK1_14565</name>
</gene>
<sequence length="75" mass="8247">MIGNGGRRHQEPEDGHRGWVAPTPADRQEAAADRAMAEAERAVASGTATDDQRARVARMGHARTHEQRRSVFRDG</sequence>
<accession>A0ABV9ZD02</accession>
<keyword evidence="3" id="KW-1185">Reference proteome</keyword>
<dbReference type="EMBL" id="JBHSKG010000007">
    <property type="protein sequence ID" value="MFC5139463.1"/>
    <property type="molecule type" value="Genomic_DNA"/>
</dbReference>
<dbReference type="Proteomes" id="UP001596175">
    <property type="component" value="Unassembled WGS sequence"/>
</dbReference>